<dbReference type="Proteomes" id="UP000799778">
    <property type="component" value="Unassembled WGS sequence"/>
</dbReference>
<keyword evidence="2" id="KW-1185">Reference proteome</keyword>
<dbReference type="GeneID" id="54280396"/>
<gene>
    <name evidence="1" type="ORF">BU24DRAFT_327792</name>
</gene>
<reference evidence="1" key="1">
    <citation type="journal article" date="2020" name="Stud. Mycol.">
        <title>101 Dothideomycetes genomes: a test case for predicting lifestyles and emergence of pathogens.</title>
        <authorList>
            <person name="Haridas S."/>
            <person name="Albert R."/>
            <person name="Binder M."/>
            <person name="Bloem J."/>
            <person name="Labutti K."/>
            <person name="Salamov A."/>
            <person name="Andreopoulos B."/>
            <person name="Baker S."/>
            <person name="Barry K."/>
            <person name="Bills G."/>
            <person name="Bluhm B."/>
            <person name="Cannon C."/>
            <person name="Castanera R."/>
            <person name="Culley D."/>
            <person name="Daum C."/>
            <person name="Ezra D."/>
            <person name="Gonzalez J."/>
            <person name="Henrissat B."/>
            <person name="Kuo A."/>
            <person name="Liang C."/>
            <person name="Lipzen A."/>
            <person name="Lutzoni F."/>
            <person name="Magnuson J."/>
            <person name="Mondo S."/>
            <person name="Nolan M."/>
            <person name="Ohm R."/>
            <person name="Pangilinan J."/>
            <person name="Park H.-J."/>
            <person name="Ramirez L."/>
            <person name="Alfaro M."/>
            <person name="Sun H."/>
            <person name="Tritt A."/>
            <person name="Yoshinaga Y."/>
            <person name="Zwiers L.-H."/>
            <person name="Turgeon B."/>
            <person name="Goodwin S."/>
            <person name="Spatafora J."/>
            <person name="Crous P."/>
            <person name="Grigoriev I."/>
        </authorList>
    </citation>
    <scope>NUCLEOTIDE SEQUENCE</scope>
    <source>
        <strain evidence="1">CBS 175.79</strain>
    </source>
</reference>
<proteinExistence type="predicted"/>
<sequence length="63" mass="7088">LPGKWTTNLPTVLWSDRCSIHNPTGYAPVVLITGQNPVLPIELSMPTWQTLPYTNVKTREDLL</sequence>
<dbReference type="OrthoDB" id="5425374at2759"/>
<evidence type="ECO:0000313" key="2">
    <source>
        <dbReference type="Proteomes" id="UP000799778"/>
    </source>
</evidence>
<protein>
    <submittedName>
        <fullName evidence="1">Uncharacterized protein</fullName>
    </submittedName>
</protein>
<evidence type="ECO:0000313" key="1">
    <source>
        <dbReference type="EMBL" id="KAF2010701.1"/>
    </source>
</evidence>
<feature type="non-terminal residue" evidence="1">
    <location>
        <position position="63"/>
    </location>
</feature>
<dbReference type="EMBL" id="ML978075">
    <property type="protein sequence ID" value="KAF2010701.1"/>
    <property type="molecule type" value="Genomic_DNA"/>
</dbReference>
<dbReference type="RefSeq" id="XP_033379040.1">
    <property type="nucleotide sequence ID" value="XM_033522999.1"/>
</dbReference>
<accession>A0A6A5XCS2</accession>
<feature type="non-terminal residue" evidence="1">
    <location>
        <position position="1"/>
    </location>
</feature>
<name>A0A6A5XCS2_9PLEO</name>
<dbReference type="AlphaFoldDB" id="A0A6A5XCS2"/>
<organism evidence="1 2">
    <name type="scientific">Aaosphaeria arxii CBS 175.79</name>
    <dbReference type="NCBI Taxonomy" id="1450172"/>
    <lineage>
        <taxon>Eukaryota</taxon>
        <taxon>Fungi</taxon>
        <taxon>Dikarya</taxon>
        <taxon>Ascomycota</taxon>
        <taxon>Pezizomycotina</taxon>
        <taxon>Dothideomycetes</taxon>
        <taxon>Pleosporomycetidae</taxon>
        <taxon>Pleosporales</taxon>
        <taxon>Pleosporales incertae sedis</taxon>
        <taxon>Aaosphaeria</taxon>
    </lineage>
</organism>